<keyword evidence="2" id="KW-1185">Reference proteome</keyword>
<dbReference type="RefSeq" id="WP_212690002.1">
    <property type="nucleotide sequence ID" value="NZ_CP058561.1"/>
</dbReference>
<dbReference type="AlphaFoldDB" id="A0A8J8MB61"/>
<protein>
    <submittedName>
        <fullName evidence="1">Uncharacterized protein</fullName>
    </submittedName>
</protein>
<name>A0A8J8MB61_9FIRM</name>
<proteinExistence type="predicted"/>
<dbReference type="EMBL" id="CP058561">
    <property type="protein sequence ID" value="QUH29744.1"/>
    <property type="molecule type" value="Genomic_DNA"/>
</dbReference>
<accession>A0A8J8MB61</accession>
<dbReference type="KEGG" id="vgu:HYG85_12850"/>
<sequence length="146" mass="17730">MFMRRTIEDVIKYIESNFLCEVVNEDCEENSYLLNKMIEVTKDNIDNYIKSNDINVQSLNIKMYKLFSTGNKDEFFEQFLEDNDFEKEFIFVIFEKSTEYIYCSSNRLYSFLEIYKGVSEEDATSNNIRYKHFLFLKNEYPEYKEL</sequence>
<evidence type="ECO:0000313" key="2">
    <source>
        <dbReference type="Proteomes" id="UP000677305"/>
    </source>
</evidence>
<reference evidence="1 2" key="1">
    <citation type="submission" date="2020-07" db="EMBL/GenBank/DDBJ databases">
        <title>Vallitalea guaymasensis genome.</title>
        <authorList>
            <person name="Postec A."/>
        </authorList>
    </citation>
    <scope>NUCLEOTIDE SEQUENCE [LARGE SCALE GENOMIC DNA]</scope>
    <source>
        <strain evidence="1 2">Ra1766G1</strain>
    </source>
</reference>
<dbReference type="Proteomes" id="UP000677305">
    <property type="component" value="Chromosome"/>
</dbReference>
<organism evidence="1 2">
    <name type="scientific">Vallitalea guaymasensis</name>
    <dbReference type="NCBI Taxonomy" id="1185412"/>
    <lineage>
        <taxon>Bacteria</taxon>
        <taxon>Bacillati</taxon>
        <taxon>Bacillota</taxon>
        <taxon>Clostridia</taxon>
        <taxon>Lachnospirales</taxon>
        <taxon>Vallitaleaceae</taxon>
        <taxon>Vallitalea</taxon>
    </lineage>
</organism>
<gene>
    <name evidence="1" type="ORF">HYG85_12850</name>
</gene>
<evidence type="ECO:0000313" key="1">
    <source>
        <dbReference type="EMBL" id="QUH29744.1"/>
    </source>
</evidence>